<evidence type="ECO:0000256" key="1">
    <source>
        <dbReference type="SAM" id="Phobius"/>
    </source>
</evidence>
<keyword evidence="1" id="KW-0812">Transmembrane</keyword>
<organism evidence="2 3">
    <name type="scientific">Frankia casuarinae (strain DSM 45818 / CECT 9043 / HFP020203 / CcI3)</name>
    <dbReference type="NCBI Taxonomy" id="106370"/>
    <lineage>
        <taxon>Bacteria</taxon>
        <taxon>Bacillati</taxon>
        <taxon>Actinomycetota</taxon>
        <taxon>Actinomycetes</taxon>
        <taxon>Frankiales</taxon>
        <taxon>Frankiaceae</taxon>
        <taxon>Frankia</taxon>
    </lineage>
</organism>
<dbReference type="AlphaFoldDB" id="Q2JG95"/>
<dbReference type="KEGG" id="fra:Francci3_0310"/>
<dbReference type="RefSeq" id="WP_011434775.1">
    <property type="nucleotide sequence ID" value="NC_007777.1"/>
</dbReference>
<accession>Q2JG95</accession>
<keyword evidence="1" id="KW-0472">Membrane</keyword>
<reference evidence="2 3" key="1">
    <citation type="journal article" date="2007" name="Genome Res.">
        <title>Genome characteristics of facultatively symbiotic Frankia sp. strains reflect host range and host plant biogeography.</title>
        <authorList>
            <person name="Normand P."/>
            <person name="Lapierre P."/>
            <person name="Tisa L.S."/>
            <person name="Gogarten J.P."/>
            <person name="Alloisio N."/>
            <person name="Bagnarol E."/>
            <person name="Bassi C.A."/>
            <person name="Berry A.M."/>
            <person name="Bickhart D.M."/>
            <person name="Choisne N."/>
            <person name="Couloux A."/>
            <person name="Cournoyer B."/>
            <person name="Cruveiller S."/>
            <person name="Daubin V."/>
            <person name="Demange N."/>
            <person name="Francino M.P."/>
            <person name="Goltsman E."/>
            <person name="Huang Y."/>
            <person name="Kopp O.R."/>
            <person name="Labarre L."/>
            <person name="Lapidus A."/>
            <person name="Lavire C."/>
            <person name="Marechal J."/>
            <person name="Martinez M."/>
            <person name="Mastronunzio J.E."/>
            <person name="Mullin B.C."/>
            <person name="Niemann J."/>
            <person name="Pujic P."/>
            <person name="Rawnsley T."/>
            <person name="Rouy Z."/>
            <person name="Schenowitz C."/>
            <person name="Sellstedt A."/>
            <person name="Tavares F."/>
            <person name="Tomkins J.P."/>
            <person name="Vallenet D."/>
            <person name="Valverde C."/>
            <person name="Wall L.G."/>
            <person name="Wang Y."/>
            <person name="Medigue C."/>
            <person name="Benson D.R."/>
        </authorList>
    </citation>
    <scope>NUCLEOTIDE SEQUENCE [LARGE SCALE GENOMIC DNA]</scope>
    <source>
        <strain evidence="3">DSM 45818 / CECT 9043 / CcI3</strain>
    </source>
</reference>
<proteinExistence type="predicted"/>
<sequence length="320" mass="34668">MAIFGAGPSIIFVVWMLSPARTHLPHHLTPVMWSAGTWIMLAPALIVLWEAGFESLMCVVDNSNNIANDIRERMARAVLAIDKKYPFIASLLMAAIILGYCFNNRFFRDQIGSGNIGSSDFFAGLFVVTTLGYAFGVGIWAVAKSLIVARIGIQDTIQWHPFGPDASHLLNAYSTYSYRTGIMFSSGGLFLPGVYIISGQINIIGRILAALVAAPLVFGSLLCFLYPTHRIYFVAKRQKDDALGRFGEVLEAAQREALQGSGDMNSLASRVQTLLSLRAAIASEPNFPASILLIVRAGSLFLIPIFIGFLQAALGAAFLG</sequence>
<gene>
    <name evidence="2" type="ordered locus">Francci3_0310</name>
</gene>
<keyword evidence="1" id="KW-1133">Transmembrane helix</keyword>
<feature type="transmembrane region" description="Helical" evidence="1">
    <location>
        <begin position="203"/>
        <end position="227"/>
    </location>
</feature>
<evidence type="ECO:0000313" key="3">
    <source>
        <dbReference type="Proteomes" id="UP000001937"/>
    </source>
</evidence>
<feature type="transmembrane region" description="Helical" evidence="1">
    <location>
        <begin position="32"/>
        <end position="49"/>
    </location>
</feature>
<keyword evidence="3" id="KW-1185">Reference proteome</keyword>
<dbReference type="Proteomes" id="UP000001937">
    <property type="component" value="Chromosome"/>
</dbReference>
<feature type="transmembrane region" description="Helical" evidence="1">
    <location>
        <begin position="85"/>
        <end position="102"/>
    </location>
</feature>
<dbReference type="HOGENOM" id="CLU_868053_0_0_11"/>
<feature type="transmembrane region" description="Helical" evidence="1">
    <location>
        <begin position="122"/>
        <end position="143"/>
    </location>
</feature>
<protein>
    <submittedName>
        <fullName evidence="2">Uncharacterized protein</fullName>
    </submittedName>
</protein>
<feature type="transmembrane region" description="Helical" evidence="1">
    <location>
        <begin position="176"/>
        <end position="197"/>
    </location>
</feature>
<dbReference type="EMBL" id="CP000249">
    <property type="protein sequence ID" value="ABD09697.1"/>
    <property type="molecule type" value="Genomic_DNA"/>
</dbReference>
<feature type="transmembrane region" description="Helical" evidence="1">
    <location>
        <begin position="300"/>
        <end position="319"/>
    </location>
</feature>
<name>Q2JG95_FRACC</name>
<evidence type="ECO:0000313" key="2">
    <source>
        <dbReference type="EMBL" id="ABD09697.1"/>
    </source>
</evidence>